<evidence type="ECO:0000313" key="2">
    <source>
        <dbReference type="Proteomes" id="UP000789525"/>
    </source>
</evidence>
<comment type="caution">
    <text evidence="1">The sequence shown here is derived from an EMBL/GenBank/DDBJ whole genome shotgun (WGS) entry which is preliminary data.</text>
</comment>
<name>A0ACA9KYL7_9GLOM</name>
<protein>
    <submittedName>
        <fullName evidence="1">4953_t:CDS:1</fullName>
    </submittedName>
</protein>
<feature type="non-terminal residue" evidence="1">
    <location>
        <position position="1"/>
    </location>
</feature>
<organism evidence="1 2">
    <name type="scientific">Acaulospora colombiana</name>
    <dbReference type="NCBI Taxonomy" id="27376"/>
    <lineage>
        <taxon>Eukaryota</taxon>
        <taxon>Fungi</taxon>
        <taxon>Fungi incertae sedis</taxon>
        <taxon>Mucoromycota</taxon>
        <taxon>Glomeromycotina</taxon>
        <taxon>Glomeromycetes</taxon>
        <taxon>Diversisporales</taxon>
        <taxon>Acaulosporaceae</taxon>
        <taxon>Acaulospora</taxon>
    </lineage>
</organism>
<proteinExistence type="predicted"/>
<keyword evidence="2" id="KW-1185">Reference proteome</keyword>
<accession>A0ACA9KYL7</accession>
<reference evidence="1" key="1">
    <citation type="submission" date="2021-06" db="EMBL/GenBank/DDBJ databases">
        <authorList>
            <person name="Kallberg Y."/>
            <person name="Tangrot J."/>
            <person name="Rosling A."/>
        </authorList>
    </citation>
    <scope>NUCLEOTIDE SEQUENCE</scope>
    <source>
        <strain evidence="1">CL356</strain>
    </source>
</reference>
<dbReference type="EMBL" id="CAJVPT010003608">
    <property type="protein sequence ID" value="CAG8497930.1"/>
    <property type="molecule type" value="Genomic_DNA"/>
</dbReference>
<dbReference type="Proteomes" id="UP000789525">
    <property type="component" value="Unassembled WGS sequence"/>
</dbReference>
<evidence type="ECO:0000313" key="1">
    <source>
        <dbReference type="EMBL" id="CAG8497930.1"/>
    </source>
</evidence>
<gene>
    <name evidence="1" type="ORF">ACOLOM_LOCUS2667</name>
</gene>
<sequence length="1016" mass="111636">FNERSRQSETEYFEKPPVSDTIVPTPMASAFRNMFDDSLTRSWTMLRQVTKHGFITSDNVHIRGSVVLLNGELFLWDVPQGVGHGKGESGGWKEFSKPQIPILEFLIFGTGKTFVPIPSRLRDYIYNLGLQIDCQDTEADYLLFYQDNALTTFNVLAEEGRNVAAVLLPIHPTSARTENRMKEEFGSTDKSEDQPAADYAFLNTPSAEGRLGKTNFIHFQSQPSRPTKLSKRGGVISPRFHHTAVVIGSNVFMIGGQSSLDNSTALPTTLLVMSSSTLVVNEQNSAKVSVAGHGAVPTGGSKVLILFGEKSVTPPTLAGPVQQIDVQTGTLNALNVIGTAPSARYAHTAALVDNKVYVIGGMNASSVLGDVSYVDLSSNSWNLINIPWQAVAGHSTAVIDKYLITCFGFNNKLELQNDCSVFDTTNNVYVKSEVSGNPPPPRSYSSMVSQGSGHKILYIFGGLDKSTHGYNDLYTLDATNLPILTWSPVSMNANSNPGLIPSPRGAHSAAILSDIMLVWGGYSGANLSDARTYLFDIKVNAWVDAKTAETQNDPYIRPGGQLGSNPDLPTNNEDKKIQTKDVPTLESTTSELVPTTSPTQTRSSTEKESKKSDDSIIPSGTSPSIKQIKRMSTDSQRTKRTHKRTSSVSLTPADLANITRPRSYVHHKSSLSTSSISNSTNRSSFLSSTFDPTPSRNSLSTTITPLDSPTFEKGNRCDSRATSKSVNSMQWVGFNSHMIDEREKERFSLHVRNGTGRKSVGSDDGGYVIRGDYIDTTDRRSYGGDFFDHEDIISAYDPQKRRINLRNTLGRNFINAIPEKEDTTFEEVKGHDNTSSKYDTRESDIVDKYAHQNPDDEDERSSKKSKRSSKRTSRVSFALRNEKIEFDETESSKSVSLARTSGRTPSQSSGSSSETPSIIEEEGELLESMTPKASTLTLKTLHLYENDKDEFDLNGGRLSRFSLSIFDIGKEQSTSHEAVSQAPGSTTERTKSSEVRHSIKELMMDQGVLWAIQDMD</sequence>